<evidence type="ECO:0000256" key="5">
    <source>
        <dbReference type="ARBA" id="ARBA00023224"/>
    </source>
</evidence>
<dbReference type="WBParaSite" id="GPLIN_001354100">
    <property type="protein sequence ID" value="GPLIN_001354100"/>
    <property type="gene ID" value="GPLIN_001354100"/>
</dbReference>
<evidence type="ECO:0000313" key="7">
    <source>
        <dbReference type="Proteomes" id="UP000050741"/>
    </source>
</evidence>
<keyword evidence="6" id="KW-0472">Membrane</keyword>
<keyword evidence="4" id="KW-0675">Receptor</keyword>
<evidence type="ECO:0000256" key="2">
    <source>
        <dbReference type="ARBA" id="ARBA00022475"/>
    </source>
</evidence>
<keyword evidence="6" id="KW-0812">Transmembrane</keyword>
<keyword evidence="6" id="KW-1133">Transmembrane helix</keyword>
<evidence type="ECO:0000256" key="4">
    <source>
        <dbReference type="ARBA" id="ARBA00023170"/>
    </source>
</evidence>
<dbReference type="AlphaFoldDB" id="A0A183CKY7"/>
<accession>A0A183CKY7</accession>
<keyword evidence="5" id="KW-0807">Transducer</keyword>
<dbReference type="GO" id="GO:0005886">
    <property type="term" value="C:plasma membrane"/>
    <property type="evidence" value="ECO:0007669"/>
    <property type="project" value="UniProtKB-SubCell"/>
</dbReference>
<proteinExistence type="predicted"/>
<comment type="subcellular location">
    <subcellularLocation>
        <location evidence="1">Cell membrane</location>
        <topology evidence="1">Multi-pass membrane protein</topology>
    </subcellularLocation>
</comment>
<evidence type="ECO:0000313" key="9">
    <source>
        <dbReference type="WBParaSite" id="GPLIN_001354300"/>
    </source>
</evidence>
<dbReference type="PANTHER" id="PTHR24247:SF191">
    <property type="entry name" value="MUSCARINIC ACETYLCHOLINE RECEPTOR, B-TYPE, ISOFORM A"/>
    <property type="match status" value="1"/>
</dbReference>
<keyword evidence="2" id="KW-1003">Cell membrane</keyword>
<dbReference type="Gene3D" id="1.20.1070.10">
    <property type="entry name" value="Rhodopsin 7-helix transmembrane proteins"/>
    <property type="match status" value="1"/>
</dbReference>
<evidence type="ECO:0000256" key="6">
    <source>
        <dbReference type="SAM" id="Phobius"/>
    </source>
</evidence>
<dbReference type="PANTHER" id="PTHR24247">
    <property type="entry name" value="5-HYDROXYTRYPTAMINE RECEPTOR"/>
    <property type="match status" value="1"/>
</dbReference>
<dbReference type="GO" id="GO:0030425">
    <property type="term" value="C:dendrite"/>
    <property type="evidence" value="ECO:0007669"/>
    <property type="project" value="TreeGrafter"/>
</dbReference>
<dbReference type="WBParaSite" id="GPLIN_001354300">
    <property type="protein sequence ID" value="GPLIN_001354300"/>
    <property type="gene ID" value="GPLIN_001354300"/>
</dbReference>
<reference evidence="7" key="2">
    <citation type="submission" date="2014-05" db="EMBL/GenBank/DDBJ databases">
        <title>The genome and life-stage specific transcriptomes of Globodera pallida elucidate key aspects of plant parasitism by a cyst nematode.</title>
        <authorList>
            <person name="Cotton J.A."/>
            <person name="Lilley C.J."/>
            <person name="Jones L.M."/>
            <person name="Kikuchi T."/>
            <person name="Reid A.J."/>
            <person name="Thorpe P."/>
            <person name="Tsai I.J."/>
            <person name="Beasley H."/>
            <person name="Blok V."/>
            <person name="Cock P.J.A."/>
            <person name="Van den Akker S.E."/>
            <person name="Holroyd N."/>
            <person name="Hunt M."/>
            <person name="Mantelin S."/>
            <person name="Naghra H."/>
            <person name="Pain A."/>
            <person name="Palomares-Rius J.E."/>
            <person name="Zarowiecki M."/>
            <person name="Berriman M."/>
            <person name="Jones J.T."/>
            <person name="Urwin P.E."/>
        </authorList>
    </citation>
    <scope>NUCLEOTIDE SEQUENCE [LARGE SCALE GENOMIC DNA]</scope>
    <source>
        <strain evidence="7">Lindley</strain>
    </source>
</reference>
<keyword evidence="3" id="KW-0297">G-protein coupled receptor</keyword>
<dbReference type="GO" id="GO:0004993">
    <property type="term" value="F:G protein-coupled serotonin receptor activity"/>
    <property type="evidence" value="ECO:0007669"/>
    <property type="project" value="TreeGrafter"/>
</dbReference>
<reference evidence="8 9" key="3">
    <citation type="submission" date="2016-06" db="UniProtKB">
        <authorList>
            <consortium name="WormBaseParasite"/>
        </authorList>
    </citation>
    <scope>IDENTIFICATION</scope>
</reference>
<dbReference type="GO" id="GO:0007197">
    <property type="term" value="P:adenylate cyclase-inhibiting G protein-coupled acetylcholine receptor signaling pathway"/>
    <property type="evidence" value="ECO:0007669"/>
    <property type="project" value="TreeGrafter"/>
</dbReference>
<evidence type="ECO:0000313" key="8">
    <source>
        <dbReference type="WBParaSite" id="GPLIN_001354100"/>
    </source>
</evidence>
<dbReference type="GO" id="GO:0007187">
    <property type="term" value="P:G protein-coupled receptor signaling pathway, coupled to cyclic nucleotide second messenger"/>
    <property type="evidence" value="ECO:0007669"/>
    <property type="project" value="TreeGrafter"/>
</dbReference>
<sequence length="74" mass="8033">MNPSATDEAVVQQQKLPLAWTDILLVLLMAVISAITVAGNLVVLLSFVLDRAIRQPSNYFIASLAGKLLYFGTK</sequence>
<dbReference type="GO" id="GO:0045202">
    <property type="term" value="C:synapse"/>
    <property type="evidence" value="ECO:0007669"/>
    <property type="project" value="TreeGrafter"/>
</dbReference>
<keyword evidence="7" id="KW-1185">Reference proteome</keyword>
<dbReference type="SUPFAM" id="SSF81321">
    <property type="entry name" value="Family A G protein-coupled receptor-like"/>
    <property type="match status" value="1"/>
</dbReference>
<dbReference type="GO" id="GO:0016907">
    <property type="term" value="F:G protein-coupled acetylcholine receptor activity"/>
    <property type="evidence" value="ECO:0007669"/>
    <property type="project" value="TreeGrafter"/>
</dbReference>
<protein>
    <submittedName>
        <fullName evidence="8 9">G_PROTEIN_RECEP_F1_2 domain-containing protein</fullName>
    </submittedName>
</protein>
<evidence type="ECO:0000256" key="1">
    <source>
        <dbReference type="ARBA" id="ARBA00004651"/>
    </source>
</evidence>
<name>A0A183CKY7_GLOPA</name>
<reference evidence="7" key="1">
    <citation type="submission" date="2013-12" db="EMBL/GenBank/DDBJ databases">
        <authorList>
            <person name="Aslett M."/>
        </authorList>
    </citation>
    <scope>NUCLEOTIDE SEQUENCE [LARGE SCALE GENOMIC DNA]</scope>
    <source>
        <strain evidence="7">Lindley</strain>
    </source>
</reference>
<evidence type="ECO:0000256" key="3">
    <source>
        <dbReference type="ARBA" id="ARBA00023040"/>
    </source>
</evidence>
<feature type="transmembrane region" description="Helical" evidence="6">
    <location>
        <begin position="23"/>
        <end position="49"/>
    </location>
</feature>
<dbReference type="Proteomes" id="UP000050741">
    <property type="component" value="Unassembled WGS sequence"/>
</dbReference>
<organism evidence="7 9">
    <name type="scientific">Globodera pallida</name>
    <name type="common">Potato cyst nematode worm</name>
    <name type="synonym">Heterodera pallida</name>
    <dbReference type="NCBI Taxonomy" id="36090"/>
    <lineage>
        <taxon>Eukaryota</taxon>
        <taxon>Metazoa</taxon>
        <taxon>Ecdysozoa</taxon>
        <taxon>Nematoda</taxon>
        <taxon>Chromadorea</taxon>
        <taxon>Rhabditida</taxon>
        <taxon>Tylenchina</taxon>
        <taxon>Tylenchomorpha</taxon>
        <taxon>Tylenchoidea</taxon>
        <taxon>Heteroderidae</taxon>
        <taxon>Heteroderinae</taxon>
        <taxon>Globodera</taxon>
    </lineage>
</organism>